<dbReference type="AlphaFoldDB" id="A0A7W7YFI0"/>
<proteinExistence type="predicted"/>
<evidence type="ECO:0008006" key="5">
    <source>
        <dbReference type="Google" id="ProtNLM"/>
    </source>
</evidence>
<feature type="signal peptide" evidence="2">
    <location>
        <begin position="1"/>
        <end position="17"/>
    </location>
</feature>
<gene>
    <name evidence="3" type="ORF">HNQ65_004840</name>
</gene>
<dbReference type="RefSeq" id="WP_221306270.1">
    <property type="nucleotide sequence ID" value="NZ_JACHIG010000014.1"/>
</dbReference>
<reference evidence="3 4" key="1">
    <citation type="submission" date="2020-08" db="EMBL/GenBank/DDBJ databases">
        <title>Genomic Encyclopedia of Type Strains, Phase IV (KMG-IV): sequencing the most valuable type-strain genomes for metagenomic binning, comparative biology and taxonomic classification.</title>
        <authorList>
            <person name="Goeker M."/>
        </authorList>
    </citation>
    <scope>NUCLEOTIDE SEQUENCE [LARGE SCALE GENOMIC DNA]</scope>
    <source>
        <strain evidence="3 4">DSM 12252</strain>
    </source>
</reference>
<evidence type="ECO:0000256" key="1">
    <source>
        <dbReference type="SAM" id="MobiDB-lite"/>
    </source>
</evidence>
<evidence type="ECO:0000313" key="4">
    <source>
        <dbReference type="Proteomes" id="UP000590740"/>
    </source>
</evidence>
<comment type="caution">
    <text evidence="3">The sequence shown here is derived from an EMBL/GenBank/DDBJ whole genome shotgun (WGS) entry which is preliminary data.</text>
</comment>
<accession>A0A7W7YFI0</accession>
<dbReference type="Proteomes" id="UP000590740">
    <property type="component" value="Unassembled WGS sequence"/>
</dbReference>
<name>A0A7W7YFI0_9BACT</name>
<organism evidence="3 4">
    <name type="scientific">Prosthecobacter vanneervenii</name>
    <dbReference type="NCBI Taxonomy" id="48466"/>
    <lineage>
        <taxon>Bacteria</taxon>
        <taxon>Pseudomonadati</taxon>
        <taxon>Verrucomicrobiota</taxon>
        <taxon>Verrucomicrobiia</taxon>
        <taxon>Verrucomicrobiales</taxon>
        <taxon>Verrucomicrobiaceae</taxon>
        <taxon>Prosthecobacter</taxon>
    </lineage>
</organism>
<sequence>MRLSLLLVGLLPLCLHAAPPAAPLTSSIRAGFAQRDITPDIGMEQPGGYGKSYHRTFHDPCKVRVALFDDGKKTAVLIGLDSLVVPRQVVLDARAQIEKATGIKGDAVLICASHSHSSGPVGMVMPGEYDTASDLVKKLAYEESSCADPGYLLRLTHEIVAGVVAANTAKVPVQLGFGFGHEDKVAFNRRLRMKNGQSWSHPRPGNPDILEYAGPIDPQVGVIGAWDLQGQLVGVVVNYACHATTNPGGISANWIQYLEKTIQGGLDTHAPVVFMQGACGDITQVDNLSTAQTPKPEEWSRLVGGRVGAEAIRVLLTMPKITAAPIDTRQEVLKIKRRPPSPQRVEKSLAIASQPRPAGDTTDYLFAKEILLLDHLNKTHPVVDCEVQCIKLGPACFVSDPAEYFVQYGLDIKKGSHHLFTFPCELSNGIVGYVPTEEAFGPHGGGYETRLTAYSNLEITAGTQMAKKGVELANQMPAEPKPEPPKAPPFSQPWTYGNVPPELE</sequence>
<evidence type="ECO:0000313" key="3">
    <source>
        <dbReference type="EMBL" id="MBB5035231.1"/>
    </source>
</evidence>
<keyword evidence="2" id="KW-0732">Signal</keyword>
<feature type="region of interest" description="Disordered" evidence="1">
    <location>
        <begin position="473"/>
        <end position="504"/>
    </location>
</feature>
<dbReference type="EMBL" id="JACHIG010000014">
    <property type="protein sequence ID" value="MBB5035231.1"/>
    <property type="molecule type" value="Genomic_DNA"/>
</dbReference>
<evidence type="ECO:0000256" key="2">
    <source>
        <dbReference type="SAM" id="SignalP"/>
    </source>
</evidence>
<protein>
    <recommendedName>
        <fullName evidence="5">Ceramidase</fullName>
    </recommendedName>
</protein>
<feature type="chain" id="PRO_5030646710" description="Ceramidase" evidence="2">
    <location>
        <begin position="18"/>
        <end position="504"/>
    </location>
</feature>
<keyword evidence="4" id="KW-1185">Reference proteome</keyword>